<comment type="caution">
    <text evidence="1">The sequence shown here is derived from an EMBL/GenBank/DDBJ whole genome shotgun (WGS) entry which is preliminary data.</text>
</comment>
<evidence type="ECO:0000313" key="2">
    <source>
        <dbReference type="Proteomes" id="UP000789525"/>
    </source>
</evidence>
<organism evidence="1 2">
    <name type="scientific">Acaulospora colombiana</name>
    <dbReference type="NCBI Taxonomy" id="27376"/>
    <lineage>
        <taxon>Eukaryota</taxon>
        <taxon>Fungi</taxon>
        <taxon>Fungi incertae sedis</taxon>
        <taxon>Mucoromycota</taxon>
        <taxon>Glomeromycotina</taxon>
        <taxon>Glomeromycetes</taxon>
        <taxon>Diversisporales</taxon>
        <taxon>Acaulosporaceae</taxon>
        <taxon>Acaulospora</taxon>
    </lineage>
</organism>
<dbReference type="Proteomes" id="UP000789525">
    <property type="component" value="Unassembled WGS sequence"/>
</dbReference>
<sequence length="722" mass="83028">MTRYRKTAPLLFLLIGLIFVIRAHPTASERIGSSGLSNFLQHTFKSNGRTLDELDDEFLEEILPSVSLVTNRGDVLQASSLTCNICNAIASRVKEVMMLNITQKVTVEQGILICTVLRIQSHRVCSEIIPKFGPWAMTVLAHSVFSAENLCSKAHLCPKPDTKKPEVINLPEPQPVKTRVTTGERLWMIHLSDWHYDPEYKEGYEVNCGEPICCRPPNAFGDKAKSPAGKWGDYNCEVDREYVGVYTDRGASVGLHRVYWVTPILRLLTSYVMGENMLTIYLLDSLYRKFRDLPPHDVWSETQSSIMETTNQTASIWHRFFTSTPFFPIIGNHESAPVNSFPTSSIGISSVSWLYDTLATQWNGWLSPNTLRSIEQKGFYSTRLPKDNLRIIGLNTNFWYKFNWWMLMRPREEWDPEWMLKWMVEQLHEAESLGEKHMSAVDLDAFPSFGVYYSQIVTRFKDTIVGQFYGHSHWDEFQVIYDVQTTQKEPVGVAYLAPSVTSFKNMNPAFRLYEIDKSTKQIVNHYTYSMDLRAANRDDKPEWKLLYDAKSLYGLEDLQPKSWHDLTERFIHDESTYKTFQRMASRDQHLNKYGSCRSFESQQQCRNRIICKLRGTFPRHGPFRDDELCKKQSWFPHLPEEWFLSATMGKHINVMVDLDKVDADELSGKNIKIKVKVDGLVEGQDEGGDEEDIGGVTFEGLPKTIVRLVMGLVMGGDDVVCR</sequence>
<dbReference type="EMBL" id="CAJVPT010005803">
    <property type="protein sequence ID" value="CAG8524108.1"/>
    <property type="molecule type" value="Genomic_DNA"/>
</dbReference>
<proteinExistence type="predicted"/>
<accession>A0ACA9LDR1</accession>
<keyword evidence="2" id="KW-1185">Reference proteome</keyword>
<gene>
    <name evidence="1" type="ORF">ACOLOM_LOCUS3788</name>
</gene>
<name>A0ACA9LDR1_9GLOM</name>
<reference evidence="1" key="1">
    <citation type="submission" date="2021-06" db="EMBL/GenBank/DDBJ databases">
        <authorList>
            <person name="Kallberg Y."/>
            <person name="Tangrot J."/>
            <person name="Rosling A."/>
        </authorList>
    </citation>
    <scope>NUCLEOTIDE SEQUENCE</scope>
    <source>
        <strain evidence="1">CL356</strain>
    </source>
</reference>
<evidence type="ECO:0000313" key="1">
    <source>
        <dbReference type="EMBL" id="CAG8524108.1"/>
    </source>
</evidence>
<protein>
    <submittedName>
        <fullName evidence="1">15455_t:CDS:1</fullName>
    </submittedName>
</protein>